<dbReference type="GeneID" id="303298064"/>
<dbReference type="RefSeq" id="WP_343924980.1">
    <property type="nucleotide sequence ID" value="NZ_BAAAIR010000043.1"/>
</dbReference>
<dbReference type="SUPFAM" id="SSF56300">
    <property type="entry name" value="Metallo-dependent phosphatases"/>
    <property type="match status" value="1"/>
</dbReference>
<evidence type="ECO:0000313" key="4">
    <source>
        <dbReference type="Proteomes" id="UP001595937"/>
    </source>
</evidence>
<evidence type="ECO:0000259" key="2">
    <source>
        <dbReference type="Pfam" id="PF00149"/>
    </source>
</evidence>
<dbReference type="InterPro" id="IPR029052">
    <property type="entry name" value="Metallo-depent_PP-like"/>
</dbReference>
<evidence type="ECO:0000313" key="3">
    <source>
        <dbReference type="EMBL" id="MFC5298010.1"/>
    </source>
</evidence>
<dbReference type="Pfam" id="PF00149">
    <property type="entry name" value="Metallophos"/>
    <property type="match status" value="1"/>
</dbReference>
<dbReference type="EC" id="3.1.-.-" evidence="3"/>
<dbReference type="PANTHER" id="PTHR43143">
    <property type="entry name" value="METALLOPHOSPHOESTERASE, CALCINEURIN SUPERFAMILY"/>
    <property type="match status" value="1"/>
</dbReference>
<dbReference type="InterPro" id="IPR004843">
    <property type="entry name" value="Calcineurin-like_PHP"/>
</dbReference>
<keyword evidence="3" id="KW-0378">Hydrolase</keyword>
<dbReference type="PANTHER" id="PTHR43143:SF6">
    <property type="entry name" value="BLL3016 PROTEIN"/>
    <property type="match status" value="1"/>
</dbReference>
<feature type="signal peptide" evidence="1">
    <location>
        <begin position="1"/>
        <end position="30"/>
    </location>
</feature>
<dbReference type="GO" id="GO:0016787">
    <property type="term" value="F:hydrolase activity"/>
    <property type="evidence" value="ECO:0007669"/>
    <property type="project" value="UniProtKB-KW"/>
</dbReference>
<keyword evidence="4" id="KW-1185">Reference proteome</keyword>
<feature type="chain" id="PRO_5045927999" evidence="1">
    <location>
        <begin position="31"/>
        <end position="567"/>
    </location>
</feature>
<dbReference type="InterPro" id="IPR006311">
    <property type="entry name" value="TAT_signal"/>
</dbReference>
<reference evidence="4" key="1">
    <citation type="journal article" date="2019" name="Int. J. Syst. Evol. Microbiol.">
        <title>The Global Catalogue of Microorganisms (GCM) 10K type strain sequencing project: providing services to taxonomists for standard genome sequencing and annotation.</title>
        <authorList>
            <consortium name="The Broad Institute Genomics Platform"/>
            <consortium name="The Broad Institute Genome Sequencing Center for Infectious Disease"/>
            <person name="Wu L."/>
            <person name="Ma J."/>
        </authorList>
    </citation>
    <scope>NUCLEOTIDE SEQUENCE [LARGE SCALE GENOMIC DNA]</scope>
    <source>
        <strain evidence="4">CGMCC 1.16455</strain>
    </source>
</reference>
<name>A0ABW0FJD8_9MICO</name>
<accession>A0ABW0FJD8</accession>
<gene>
    <name evidence="3" type="ORF">ACFPK8_10860</name>
</gene>
<sequence length="567" mass="60794">MSALSRPDRRTVLRLPIGVGALGTGAGASAASAAATAPTAPTAPMAPTAPASGDAWTFGLMCDTQWGADADGENPGAIAGGLQRLIDERMIELGAAFLIQVGDNVDVEDDRYNGRPEVRTLPIKGELVQPLYDAGIGFYTLRGNHESSQTAAQELPEVFPQHLGEGDHPLGGATNFSSPSELLAGLSYSFDVKNVRIIMLDQFTRPDGTGSTGDNILDQLDWIEERVMSRSEDMHCIIAAHKNLIGGNHVDCLFGADPSDNPDGVDRFLRICDEGGVAFVWGGHDHHHKRSIITSTDGRHSVEQLIAGSDSSKFYTPDRPAIADTYGGPSETVLAEELWTLTHYVITVDGPNLSVDFFSMSTGVDYGPASLTATPPETGWSWREGWGSSLNGASFVVAPGERYTVVTDEFEGTTAAIIEGTNTSERTDYAGRTMSRRIVTGWEPAQAGDASHRLHLHGMHHNIALHDEDLTGQLPDQDETGQGDRFVLELTGDARPFRADGSYGVAQRTDSGRWSNAVTGNHTGTTQFVKGAYREGYDVGTYGVDPRTKKAWAVLDHGGVFALRRGI</sequence>
<evidence type="ECO:0000256" key="1">
    <source>
        <dbReference type="SAM" id="SignalP"/>
    </source>
</evidence>
<keyword evidence="1" id="KW-0732">Signal</keyword>
<dbReference type="Gene3D" id="3.60.21.10">
    <property type="match status" value="1"/>
</dbReference>
<organism evidence="3 4">
    <name type="scientific">Brachybacterium tyrofermentans</name>
    <dbReference type="NCBI Taxonomy" id="47848"/>
    <lineage>
        <taxon>Bacteria</taxon>
        <taxon>Bacillati</taxon>
        <taxon>Actinomycetota</taxon>
        <taxon>Actinomycetes</taxon>
        <taxon>Micrococcales</taxon>
        <taxon>Dermabacteraceae</taxon>
        <taxon>Brachybacterium</taxon>
    </lineage>
</organism>
<dbReference type="Proteomes" id="UP001595937">
    <property type="component" value="Unassembled WGS sequence"/>
</dbReference>
<dbReference type="EMBL" id="JBHSLN010000024">
    <property type="protein sequence ID" value="MFC5298010.1"/>
    <property type="molecule type" value="Genomic_DNA"/>
</dbReference>
<comment type="caution">
    <text evidence="3">The sequence shown here is derived from an EMBL/GenBank/DDBJ whole genome shotgun (WGS) entry which is preliminary data.</text>
</comment>
<dbReference type="PROSITE" id="PS51318">
    <property type="entry name" value="TAT"/>
    <property type="match status" value="1"/>
</dbReference>
<protein>
    <submittedName>
        <fullName evidence="3">Metallophosphoesterase family protein</fullName>
        <ecNumber evidence="3">3.1.-.-</ecNumber>
    </submittedName>
</protein>
<feature type="domain" description="Calcineurin-like phosphoesterase" evidence="2">
    <location>
        <begin position="83"/>
        <end position="287"/>
    </location>
</feature>
<proteinExistence type="predicted"/>
<dbReference type="InterPro" id="IPR051918">
    <property type="entry name" value="STPP_CPPED1"/>
</dbReference>